<feature type="signal peptide" evidence="1">
    <location>
        <begin position="1"/>
        <end position="19"/>
    </location>
</feature>
<accession>A0A0B2UJZ0</accession>
<dbReference type="AlphaFoldDB" id="A0A0B2UJZ0"/>
<evidence type="ECO:0000256" key="1">
    <source>
        <dbReference type="SAM" id="SignalP"/>
    </source>
</evidence>
<dbReference type="HOGENOM" id="CLU_665799_0_0_1"/>
<name>A0A0B2UJZ0_9MICR</name>
<comment type="caution">
    <text evidence="2">The sequence shown here is derived from an EMBL/GenBank/DDBJ whole genome shotgun (WGS) entry which is preliminary data.</text>
</comment>
<dbReference type="RefSeq" id="XP_014563404.1">
    <property type="nucleotide sequence ID" value="XM_014707918.1"/>
</dbReference>
<dbReference type="GeneID" id="26262138"/>
<keyword evidence="3" id="KW-1185">Reference proteome</keyword>
<reference evidence="2 3" key="1">
    <citation type="journal article" date="2014" name="MBio">
        <title>The Ordospora colligata genome; evolution of extreme reduction in microsporidia and host-to-parasite horizontal gene transfer.</title>
        <authorList>
            <person name="Pombert J.-F."/>
            <person name="Haag K.L."/>
            <person name="Beidas S."/>
            <person name="Ebert D."/>
            <person name="Keeling P.J."/>
        </authorList>
    </citation>
    <scope>NUCLEOTIDE SEQUENCE [LARGE SCALE GENOMIC DNA]</scope>
    <source>
        <strain evidence="2 3">OC4</strain>
    </source>
</reference>
<dbReference type="Proteomes" id="UP000031056">
    <property type="component" value="Unassembled WGS sequence"/>
</dbReference>
<evidence type="ECO:0000313" key="2">
    <source>
        <dbReference type="EMBL" id="KHN69362.1"/>
    </source>
</evidence>
<protein>
    <submittedName>
        <fullName evidence="2">Uncharacterized protein</fullName>
    </submittedName>
</protein>
<dbReference type="InParanoid" id="A0A0B2UJZ0"/>
<sequence>MRLLVWVMHLLLGHGLCNAMYEEYTEMMRPLGDDDILKVIGNMIELDSKKTHKKVIFYIKSIDKQQYGNENIIVITSSDSKEPLFLGYLGGKRKRLVVQNQAFEWNLKRVEGVNGYNIMPDDVDDECLTLFDNSILSISECRIEYSRQIFVFEDEPYSDRRRYEKYTRRANKMSSRYYSDSSSDLAYDRNDNYYSKYAEDDSSHEPTMFKKMKSLPDSSDSDDIKELLEPSIVIMASDMPKSVNSTTTSSINTYSDSMSSPIPVTVSTSVLISTSVLTSTSISTVLVQVTKTIDEQAITIINEPIKNAKPHRCVNKNVLPSIISASDVCNENESNSSSESLNESNYYQNDLKHYNNLADMRIQDIKSLNDMKTFSLNEFPVLKKFISLYETDSNTQIQSTITNSYPLSITTVV</sequence>
<evidence type="ECO:0000313" key="3">
    <source>
        <dbReference type="Proteomes" id="UP000031056"/>
    </source>
</evidence>
<dbReference type="VEuPathDB" id="MicrosporidiaDB:M896_080980"/>
<dbReference type="EMBL" id="JOKQ01000008">
    <property type="protein sequence ID" value="KHN69362.1"/>
    <property type="molecule type" value="Genomic_DNA"/>
</dbReference>
<feature type="chain" id="PRO_5002079025" evidence="1">
    <location>
        <begin position="20"/>
        <end position="413"/>
    </location>
</feature>
<keyword evidence="1" id="KW-0732">Signal</keyword>
<gene>
    <name evidence="2" type="ORF">M896_080980</name>
</gene>
<organism evidence="2 3">
    <name type="scientific">Ordospora colligata OC4</name>
    <dbReference type="NCBI Taxonomy" id="1354746"/>
    <lineage>
        <taxon>Eukaryota</taxon>
        <taxon>Fungi</taxon>
        <taxon>Fungi incertae sedis</taxon>
        <taxon>Microsporidia</taxon>
        <taxon>Ordosporidae</taxon>
        <taxon>Ordospora</taxon>
    </lineage>
</organism>
<proteinExistence type="predicted"/>